<dbReference type="AlphaFoldDB" id="A0A5B6VAZ5"/>
<organism evidence="1 2">
    <name type="scientific">Gossypium australe</name>
    <dbReference type="NCBI Taxonomy" id="47621"/>
    <lineage>
        <taxon>Eukaryota</taxon>
        <taxon>Viridiplantae</taxon>
        <taxon>Streptophyta</taxon>
        <taxon>Embryophyta</taxon>
        <taxon>Tracheophyta</taxon>
        <taxon>Spermatophyta</taxon>
        <taxon>Magnoliopsida</taxon>
        <taxon>eudicotyledons</taxon>
        <taxon>Gunneridae</taxon>
        <taxon>Pentapetalae</taxon>
        <taxon>rosids</taxon>
        <taxon>malvids</taxon>
        <taxon>Malvales</taxon>
        <taxon>Malvaceae</taxon>
        <taxon>Malvoideae</taxon>
        <taxon>Gossypium</taxon>
    </lineage>
</organism>
<dbReference type="GO" id="GO:0016740">
    <property type="term" value="F:transferase activity"/>
    <property type="evidence" value="ECO:0007669"/>
    <property type="project" value="UniProtKB-KW"/>
</dbReference>
<evidence type="ECO:0000313" key="2">
    <source>
        <dbReference type="Proteomes" id="UP000325315"/>
    </source>
</evidence>
<dbReference type="Proteomes" id="UP000325315">
    <property type="component" value="Unassembled WGS sequence"/>
</dbReference>
<sequence length="141" mass="16358">MWKTLSKIKLGKCWAEGRKRLFDTLWTASRKKLKVGEFDFSLWEVKNTLVFIELLTYPKSLGGLGFRDLCHFNIALLSKQCWRTILQPNYLLAQVLKARYYPYGDFMSSQLGAYPSYICRSLWSAKGLIEKGFGWRIGTGE</sequence>
<dbReference type="EMBL" id="SMMG02000007">
    <property type="protein sequence ID" value="KAA3466234.1"/>
    <property type="molecule type" value="Genomic_DNA"/>
</dbReference>
<name>A0A5B6VAZ5_9ROSI</name>
<protein>
    <submittedName>
        <fullName evidence="1">Polynucleotidyl transferase, Ribonuclease H fold</fullName>
    </submittedName>
</protein>
<evidence type="ECO:0000313" key="1">
    <source>
        <dbReference type="EMBL" id="KAA3466234.1"/>
    </source>
</evidence>
<gene>
    <name evidence="1" type="ORF">EPI10_001345</name>
</gene>
<dbReference type="OrthoDB" id="1742963at2759"/>
<keyword evidence="1" id="KW-0808">Transferase</keyword>
<comment type="caution">
    <text evidence="1">The sequence shown here is derived from an EMBL/GenBank/DDBJ whole genome shotgun (WGS) entry which is preliminary data.</text>
</comment>
<keyword evidence="2" id="KW-1185">Reference proteome</keyword>
<proteinExistence type="predicted"/>
<accession>A0A5B6VAZ5</accession>
<reference evidence="2" key="1">
    <citation type="journal article" date="2019" name="Plant Biotechnol. J.">
        <title>Genome sequencing of the Australian wild diploid species Gossypium australe highlights disease resistance and delayed gland morphogenesis.</title>
        <authorList>
            <person name="Cai Y."/>
            <person name="Cai X."/>
            <person name="Wang Q."/>
            <person name="Wang P."/>
            <person name="Zhang Y."/>
            <person name="Cai C."/>
            <person name="Xu Y."/>
            <person name="Wang K."/>
            <person name="Zhou Z."/>
            <person name="Wang C."/>
            <person name="Geng S."/>
            <person name="Li B."/>
            <person name="Dong Q."/>
            <person name="Hou Y."/>
            <person name="Wang H."/>
            <person name="Ai P."/>
            <person name="Liu Z."/>
            <person name="Yi F."/>
            <person name="Sun M."/>
            <person name="An G."/>
            <person name="Cheng J."/>
            <person name="Zhang Y."/>
            <person name="Shi Q."/>
            <person name="Xie Y."/>
            <person name="Shi X."/>
            <person name="Chang Y."/>
            <person name="Huang F."/>
            <person name="Chen Y."/>
            <person name="Hong S."/>
            <person name="Mi L."/>
            <person name="Sun Q."/>
            <person name="Zhang L."/>
            <person name="Zhou B."/>
            <person name="Peng R."/>
            <person name="Zhang X."/>
            <person name="Liu F."/>
        </authorList>
    </citation>
    <scope>NUCLEOTIDE SEQUENCE [LARGE SCALE GENOMIC DNA]</scope>
    <source>
        <strain evidence="2">cv. PA1801</strain>
    </source>
</reference>